<keyword evidence="1" id="KW-0812">Transmembrane</keyword>
<keyword evidence="1" id="KW-0472">Membrane</keyword>
<comment type="caution">
    <text evidence="2">The sequence shown here is derived from an EMBL/GenBank/DDBJ whole genome shotgun (WGS) entry which is preliminary data.</text>
</comment>
<proteinExistence type="predicted"/>
<keyword evidence="1" id="KW-1133">Transmembrane helix</keyword>
<feature type="non-terminal residue" evidence="2">
    <location>
        <position position="44"/>
    </location>
</feature>
<accession>A0A0F9L440</accession>
<protein>
    <submittedName>
        <fullName evidence="2">Uncharacterized protein</fullName>
    </submittedName>
</protein>
<gene>
    <name evidence="2" type="ORF">LCGC14_1324840</name>
</gene>
<dbReference type="AlphaFoldDB" id="A0A0F9L440"/>
<evidence type="ECO:0000256" key="1">
    <source>
        <dbReference type="SAM" id="Phobius"/>
    </source>
</evidence>
<organism evidence="2">
    <name type="scientific">marine sediment metagenome</name>
    <dbReference type="NCBI Taxonomy" id="412755"/>
    <lineage>
        <taxon>unclassified sequences</taxon>
        <taxon>metagenomes</taxon>
        <taxon>ecological metagenomes</taxon>
    </lineage>
</organism>
<feature type="transmembrane region" description="Helical" evidence="1">
    <location>
        <begin position="7"/>
        <end position="31"/>
    </location>
</feature>
<name>A0A0F9L440_9ZZZZ</name>
<sequence>MKKKINVGILVTIILLIVVLILGVFLINIILDEPHFKITKDGVE</sequence>
<evidence type="ECO:0000313" key="2">
    <source>
        <dbReference type="EMBL" id="KKM81921.1"/>
    </source>
</evidence>
<reference evidence="2" key="1">
    <citation type="journal article" date="2015" name="Nature">
        <title>Complex archaea that bridge the gap between prokaryotes and eukaryotes.</title>
        <authorList>
            <person name="Spang A."/>
            <person name="Saw J.H."/>
            <person name="Jorgensen S.L."/>
            <person name="Zaremba-Niedzwiedzka K."/>
            <person name="Martijn J."/>
            <person name="Lind A.E."/>
            <person name="van Eijk R."/>
            <person name="Schleper C."/>
            <person name="Guy L."/>
            <person name="Ettema T.J."/>
        </authorList>
    </citation>
    <scope>NUCLEOTIDE SEQUENCE</scope>
</reference>
<dbReference type="EMBL" id="LAZR01007942">
    <property type="protein sequence ID" value="KKM81921.1"/>
    <property type="molecule type" value="Genomic_DNA"/>
</dbReference>